<accession>A0AAW9MQ16</accession>
<keyword evidence="5 9" id="KW-0342">GTP-binding</keyword>
<dbReference type="PANTHER" id="PTHR43134">
    <property type="entry name" value="SIGNAL RECOGNITION PARTICLE RECEPTOR SUBUNIT ALPHA"/>
    <property type="match status" value="1"/>
</dbReference>
<reference evidence="12 13" key="1">
    <citation type="submission" date="2024-01" db="EMBL/GenBank/DDBJ databases">
        <title>Complete genome sequence of Citroniella saccharovorans strain M6.X9, isolated from human fecal sample.</title>
        <authorList>
            <person name="Cheng G."/>
            <person name="Westerholm M."/>
            <person name="Schnurer A."/>
        </authorList>
    </citation>
    <scope>NUCLEOTIDE SEQUENCE [LARGE SCALE GENOMIC DNA]</scope>
    <source>
        <strain evidence="12 13">DSM 29873</strain>
    </source>
</reference>
<comment type="subunit">
    <text evidence="9">Part of the signal recognition particle protein translocation system, which is composed of SRP and FtsY.</text>
</comment>
<name>A0AAW9MQ16_9FIRM</name>
<dbReference type="InterPro" id="IPR013822">
    <property type="entry name" value="Signal_recog_particl_SRP54_hlx"/>
</dbReference>
<keyword evidence="2 9" id="KW-0963">Cytoplasm</keyword>
<dbReference type="FunFam" id="3.40.50.300:FF:000053">
    <property type="entry name" value="Signal recognition particle receptor FtsY"/>
    <property type="match status" value="1"/>
</dbReference>
<keyword evidence="7 9" id="KW-0675">Receptor</keyword>
<dbReference type="GO" id="GO:0003924">
    <property type="term" value="F:GTPase activity"/>
    <property type="evidence" value="ECO:0007669"/>
    <property type="project" value="UniProtKB-UniRule"/>
</dbReference>
<dbReference type="SMART" id="SM00382">
    <property type="entry name" value="AAA"/>
    <property type="match status" value="1"/>
</dbReference>
<keyword evidence="1 9" id="KW-1003">Cell membrane</keyword>
<evidence type="ECO:0000256" key="3">
    <source>
        <dbReference type="ARBA" id="ARBA00022741"/>
    </source>
</evidence>
<evidence type="ECO:0000256" key="1">
    <source>
        <dbReference type="ARBA" id="ARBA00022475"/>
    </source>
</evidence>
<dbReference type="PANTHER" id="PTHR43134:SF1">
    <property type="entry name" value="SIGNAL RECOGNITION PARTICLE RECEPTOR SUBUNIT ALPHA"/>
    <property type="match status" value="1"/>
</dbReference>
<feature type="binding site" evidence="9">
    <location>
        <begin position="380"/>
        <end position="383"/>
    </location>
    <ligand>
        <name>GTP</name>
        <dbReference type="ChEBI" id="CHEBI:37565"/>
    </ligand>
</feature>
<evidence type="ECO:0000256" key="2">
    <source>
        <dbReference type="ARBA" id="ARBA00022490"/>
    </source>
</evidence>
<gene>
    <name evidence="9 12" type="primary">ftsY</name>
    <name evidence="12" type="ORF">VLK81_06450</name>
</gene>
<evidence type="ECO:0000256" key="10">
    <source>
        <dbReference type="SAM" id="MobiDB-lite"/>
    </source>
</evidence>
<comment type="function">
    <text evidence="9">Involved in targeting and insertion of nascent membrane proteins into the cytoplasmic membrane. Acts as a receptor for the complex formed by the signal recognition particle (SRP) and the ribosome-nascent chain (RNC).</text>
</comment>
<dbReference type="Gene3D" id="1.20.120.140">
    <property type="entry name" value="Signal recognition particle SRP54, nucleotide-binding domain"/>
    <property type="match status" value="1"/>
</dbReference>
<dbReference type="SUPFAM" id="SSF52540">
    <property type="entry name" value="P-loop containing nucleoside triphosphate hydrolases"/>
    <property type="match status" value="1"/>
</dbReference>
<proteinExistence type="inferred from homology"/>
<dbReference type="InterPro" id="IPR036225">
    <property type="entry name" value="SRP/SRP_N"/>
</dbReference>
<feature type="domain" description="SRP54-type proteins GTP-binding" evidence="11">
    <location>
        <begin position="401"/>
        <end position="414"/>
    </location>
</feature>
<evidence type="ECO:0000256" key="4">
    <source>
        <dbReference type="ARBA" id="ARBA00022801"/>
    </source>
</evidence>
<evidence type="ECO:0000313" key="13">
    <source>
        <dbReference type="Proteomes" id="UP001357733"/>
    </source>
</evidence>
<sequence length="427" mass="48238">MFKNFFKKFKNEDKDENKEVYKEEEIIDALKDEELIDGNNDENINDKFSNNPDFKEQKEEKNLQDKSDTIEENTVNNFNNGNKENINNQYLESNNKSIKDSKENLEVDIKENIVDKEKENNKEKKGFFKSFFDGLTKTRDNISKKIDSVLGAFTKIDEDLFEAIEDTLILSDIGAETTIKIVEKLRENVKLKRIENPELIKKELNEVLKEVMKKDSIDNSVDISSTPLILLIVGVNGVGKTTTIGKLAKRYKLSGKSVMLAAADTFRAAAIDQLGEWSKRAGVEMIAHSEGSDPAAVVYDAIDAARNRNIDILIVDTAGRLHNKKNLMNELNKIHRVIEKNTYAKKVETYIVLDATTGQNAMNQAKEFSEAADISGVIITKMDGTAKGGFAIRLQSEMDLPIKYIGLGEKEDDLKEFNTDDFIDSII</sequence>
<dbReference type="RefSeq" id="WP_324619831.1">
    <property type="nucleotide sequence ID" value="NZ_JAYKOT010000003.1"/>
</dbReference>
<dbReference type="HAMAP" id="MF_00920">
    <property type="entry name" value="FtsY"/>
    <property type="match status" value="1"/>
</dbReference>
<dbReference type="InterPro" id="IPR027417">
    <property type="entry name" value="P-loop_NTPase"/>
</dbReference>
<dbReference type="PROSITE" id="PS00300">
    <property type="entry name" value="SRP54"/>
    <property type="match status" value="1"/>
</dbReference>
<evidence type="ECO:0000259" key="11">
    <source>
        <dbReference type="PROSITE" id="PS00300"/>
    </source>
</evidence>
<evidence type="ECO:0000256" key="8">
    <source>
        <dbReference type="ARBA" id="ARBA00048027"/>
    </source>
</evidence>
<comment type="caution">
    <text evidence="12">The sequence shown here is derived from an EMBL/GenBank/DDBJ whole genome shotgun (WGS) entry which is preliminary data.</text>
</comment>
<dbReference type="Gene3D" id="3.40.50.300">
    <property type="entry name" value="P-loop containing nucleotide triphosphate hydrolases"/>
    <property type="match status" value="1"/>
</dbReference>
<dbReference type="GO" id="GO:0005047">
    <property type="term" value="F:signal recognition particle binding"/>
    <property type="evidence" value="ECO:0007669"/>
    <property type="project" value="TreeGrafter"/>
</dbReference>
<dbReference type="Pfam" id="PF00448">
    <property type="entry name" value="SRP54"/>
    <property type="match status" value="1"/>
</dbReference>
<protein>
    <recommendedName>
        <fullName evidence="9">Signal recognition particle receptor FtsY</fullName>
        <shortName evidence="9">SRP receptor</shortName>
        <ecNumber evidence="9">3.6.5.4</ecNumber>
    </recommendedName>
</protein>
<dbReference type="SMART" id="SM00963">
    <property type="entry name" value="SRP54_N"/>
    <property type="match status" value="1"/>
</dbReference>
<comment type="catalytic activity">
    <reaction evidence="8 9">
        <text>GTP + H2O = GDP + phosphate + H(+)</text>
        <dbReference type="Rhea" id="RHEA:19669"/>
        <dbReference type="ChEBI" id="CHEBI:15377"/>
        <dbReference type="ChEBI" id="CHEBI:15378"/>
        <dbReference type="ChEBI" id="CHEBI:37565"/>
        <dbReference type="ChEBI" id="CHEBI:43474"/>
        <dbReference type="ChEBI" id="CHEBI:58189"/>
        <dbReference type="EC" id="3.6.5.4"/>
    </reaction>
</comment>
<dbReference type="SMART" id="SM00962">
    <property type="entry name" value="SRP54"/>
    <property type="match status" value="1"/>
</dbReference>
<dbReference type="InterPro" id="IPR042101">
    <property type="entry name" value="SRP54_N_sf"/>
</dbReference>
<feature type="binding site" evidence="9">
    <location>
        <begin position="316"/>
        <end position="320"/>
    </location>
    <ligand>
        <name>GTP</name>
        <dbReference type="ChEBI" id="CHEBI:37565"/>
    </ligand>
</feature>
<dbReference type="InterPro" id="IPR003593">
    <property type="entry name" value="AAA+_ATPase"/>
</dbReference>
<evidence type="ECO:0000256" key="9">
    <source>
        <dbReference type="HAMAP-Rule" id="MF_00920"/>
    </source>
</evidence>
<dbReference type="NCBIfam" id="TIGR00064">
    <property type="entry name" value="ftsY"/>
    <property type="match status" value="1"/>
</dbReference>
<dbReference type="GO" id="GO:0006614">
    <property type="term" value="P:SRP-dependent cotranslational protein targeting to membrane"/>
    <property type="evidence" value="ECO:0007669"/>
    <property type="project" value="InterPro"/>
</dbReference>
<dbReference type="GO" id="GO:0005525">
    <property type="term" value="F:GTP binding"/>
    <property type="evidence" value="ECO:0007669"/>
    <property type="project" value="UniProtKB-UniRule"/>
</dbReference>
<dbReference type="InterPro" id="IPR004390">
    <property type="entry name" value="SR_rcpt_FtsY"/>
</dbReference>
<dbReference type="SUPFAM" id="SSF47364">
    <property type="entry name" value="Domain of the SRP/SRP receptor G-proteins"/>
    <property type="match status" value="1"/>
</dbReference>
<comment type="subcellular location">
    <subcellularLocation>
        <location evidence="9">Cell membrane</location>
        <topology evidence="9">Peripheral membrane protein</topology>
        <orientation evidence="9">Cytoplasmic side</orientation>
    </subcellularLocation>
    <subcellularLocation>
        <location evidence="9">Cytoplasm</location>
    </subcellularLocation>
</comment>
<keyword evidence="13" id="KW-1185">Reference proteome</keyword>
<evidence type="ECO:0000256" key="5">
    <source>
        <dbReference type="ARBA" id="ARBA00023134"/>
    </source>
</evidence>
<keyword evidence="4 9" id="KW-0378">Hydrolase</keyword>
<dbReference type="AlphaFoldDB" id="A0AAW9MQ16"/>
<dbReference type="Proteomes" id="UP001357733">
    <property type="component" value="Unassembled WGS sequence"/>
</dbReference>
<dbReference type="FunFam" id="1.20.120.140:FF:000002">
    <property type="entry name" value="Signal recognition particle receptor FtsY"/>
    <property type="match status" value="1"/>
</dbReference>
<comment type="similarity">
    <text evidence="9">Belongs to the GTP-binding SRP family. FtsY subfamily.</text>
</comment>
<evidence type="ECO:0000256" key="7">
    <source>
        <dbReference type="ARBA" id="ARBA00023170"/>
    </source>
</evidence>
<evidence type="ECO:0000256" key="6">
    <source>
        <dbReference type="ARBA" id="ARBA00023136"/>
    </source>
</evidence>
<dbReference type="GO" id="GO:0005886">
    <property type="term" value="C:plasma membrane"/>
    <property type="evidence" value="ECO:0007669"/>
    <property type="project" value="UniProtKB-SubCell"/>
</dbReference>
<feature type="binding site" evidence="9">
    <location>
        <begin position="234"/>
        <end position="241"/>
    </location>
    <ligand>
        <name>GTP</name>
        <dbReference type="ChEBI" id="CHEBI:37565"/>
    </ligand>
</feature>
<feature type="compositionally biased region" description="Basic and acidic residues" evidence="10">
    <location>
        <begin position="53"/>
        <end position="67"/>
    </location>
</feature>
<dbReference type="EC" id="3.6.5.4" evidence="9"/>
<keyword evidence="6 9" id="KW-0472">Membrane</keyword>
<dbReference type="GO" id="GO:0005737">
    <property type="term" value="C:cytoplasm"/>
    <property type="evidence" value="ECO:0007669"/>
    <property type="project" value="UniProtKB-SubCell"/>
</dbReference>
<evidence type="ECO:0000313" key="12">
    <source>
        <dbReference type="EMBL" id="MEB3429653.1"/>
    </source>
</evidence>
<dbReference type="EMBL" id="JAYKOT010000003">
    <property type="protein sequence ID" value="MEB3429653.1"/>
    <property type="molecule type" value="Genomic_DNA"/>
</dbReference>
<organism evidence="12 13">
    <name type="scientific">Citroniella saccharovorans</name>
    <dbReference type="NCBI Taxonomy" id="2053367"/>
    <lineage>
        <taxon>Bacteria</taxon>
        <taxon>Bacillati</taxon>
        <taxon>Bacillota</taxon>
        <taxon>Tissierellia</taxon>
        <taxon>Tissierellales</taxon>
        <taxon>Peptoniphilaceae</taxon>
        <taxon>Citroniella</taxon>
    </lineage>
</organism>
<dbReference type="InterPro" id="IPR000897">
    <property type="entry name" value="SRP54_GTPase_dom"/>
</dbReference>
<dbReference type="Pfam" id="PF02881">
    <property type="entry name" value="SRP54_N"/>
    <property type="match status" value="1"/>
</dbReference>
<feature type="region of interest" description="Disordered" evidence="10">
    <location>
        <begin position="33"/>
        <end position="67"/>
    </location>
</feature>
<keyword evidence="3 9" id="KW-0547">Nucleotide-binding</keyword>